<dbReference type="Proteomes" id="UP000051922">
    <property type="component" value="Unassembled WGS sequence"/>
</dbReference>
<gene>
    <name evidence="2" type="ORF">FC50_GL000549</name>
</gene>
<dbReference type="EMBL" id="AZFJ01000009">
    <property type="protein sequence ID" value="KRL88034.1"/>
    <property type="molecule type" value="Genomic_DNA"/>
</dbReference>
<evidence type="ECO:0000313" key="2">
    <source>
        <dbReference type="EMBL" id="KRL88034.1"/>
    </source>
</evidence>
<feature type="region of interest" description="Disordered" evidence="1">
    <location>
        <begin position="1"/>
        <end position="50"/>
    </location>
</feature>
<feature type="compositionally biased region" description="Basic and acidic residues" evidence="1">
    <location>
        <begin position="1"/>
        <end position="24"/>
    </location>
</feature>
<comment type="caution">
    <text evidence="2">The sequence shown here is derived from an EMBL/GenBank/DDBJ whole genome shotgun (WGS) entry which is preliminary data.</text>
</comment>
<reference evidence="2 3" key="1">
    <citation type="journal article" date="2015" name="Genome Announc.">
        <title>Expanding the biotechnology potential of lactobacilli through comparative genomics of 213 strains and associated genera.</title>
        <authorList>
            <person name="Sun Z."/>
            <person name="Harris H.M."/>
            <person name="McCann A."/>
            <person name="Guo C."/>
            <person name="Argimon S."/>
            <person name="Zhang W."/>
            <person name="Yang X."/>
            <person name="Jeffery I.B."/>
            <person name="Cooney J.C."/>
            <person name="Kagawa T.F."/>
            <person name="Liu W."/>
            <person name="Song Y."/>
            <person name="Salvetti E."/>
            <person name="Wrobel A."/>
            <person name="Rasinkangas P."/>
            <person name="Parkhill J."/>
            <person name="Rea M.C."/>
            <person name="O'Sullivan O."/>
            <person name="Ritari J."/>
            <person name="Douillard F.P."/>
            <person name="Paul Ross R."/>
            <person name="Yang R."/>
            <person name="Briner A.E."/>
            <person name="Felis G.E."/>
            <person name="de Vos W.M."/>
            <person name="Barrangou R."/>
            <person name="Klaenhammer T.R."/>
            <person name="Caufield P.W."/>
            <person name="Cui Y."/>
            <person name="Zhang H."/>
            <person name="O'Toole P.W."/>
        </authorList>
    </citation>
    <scope>NUCLEOTIDE SEQUENCE [LARGE SCALE GENOMIC DNA]</scope>
    <source>
        <strain evidence="2 3">DSM 15945</strain>
    </source>
</reference>
<feature type="compositionally biased region" description="Basic and acidic residues" evidence="1">
    <location>
        <begin position="41"/>
        <end position="50"/>
    </location>
</feature>
<protein>
    <submittedName>
        <fullName evidence="2">Uncharacterized protein</fullName>
    </submittedName>
</protein>
<organism evidence="2 3">
    <name type="scientific">Lacticaseibacillus pantheris DSM 15945 = JCM 12539 = NBRC 106106</name>
    <dbReference type="NCBI Taxonomy" id="1423783"/>
    <lineage>
        <taxon>Bacteria</taxon>
        <taxon>Bacillati</taxon>
        <taxon>Bacillota</taxon>
        <taxon>Bacilli</taxon>
        <taxon>Lactobacillales</taxon>
        <taxon>Lactobacillaceae</taxon>
        <taxon>Lacticaseibacillus</taxon>
    </lineage>
</organism>
<evidence type="ECO:0000256" key="1">
    <source>
        <dbReference type="SAM" id="MobiDB-lite"/>
    </source>
</evidence>
<accession>A0A0R1UBA2</accession>
<dbReference type="AlphaFoldDB" id="A0A0R1UBA2"/>
<dbReference type="RefSeq" id="WP_156302197.1">
    <property type="nucleotide sequence ID" value="NZ_AZFJ01000009.1"/>
</dbReference>
<proteinExistence type="predicted"/>
<keyword evidence="3" id="KW-1185">Reference proteome</keyword>
<dbReference type="OrthoDB" id="9909902at2"/>
<sequence>MMAGKLSKEQRKALIQKAEEDRSKHPQKQSGQSGFAAIDAEAEKLENANK</sequence>
<dbReference type="PATRIC" id="fig|1423783.4.peg.569"/>
<evidence type="ECO:0000313" key="3">
    <source>
        <dbReference type="Proteomes" id="UP000051922"/>
    </source>
</evidence>
<name>A0A0R1UBA2_9LACO</name>